<dbReference type="AlphaFoldDB" id="A0A0B7FMN7"/>
<evidence type="ECO:0000256" key="1">
    <source>
        <dbReference type="ARBA" id="ARBA00023125"/>
    </source>
</evidence>
<dbReference type="SUPFAM" id="SSF47823">
    <property type="entry name" value="lambda integrase-like, N-terminal domain"/>
    <property type="match status" value="1"/>
</dbReference>
<evidence type="ECO:0000313" key="4">
    <source>
        <dbReference type="EMBL" id="CEL58960.1"/>
    </source>
</evidence>
<dbReference type="PANTHER" id="PTHR34605">
    <property type="entry name" value="PHAGE_INTEGRASE DOMAIN-CONTAINING PROTEIN"/>
    <property type="match status" value="1"/>
</dbReference>
<reference evidence="4 5" key="1">
    <citation type="submission" date="2014-11" db="EMBL/GenBank/DDBJ databases">
        <authorList>
            <person name="Wibberg Daniel"/>
        </authorList>
    </citation>
    <scope>NUCLEOTIDE SEQUENCE [LARGE SCALE GENOMIC DNA]</scope>
    <source>
        <strain evidence="4">Rhizoctonia solani AG1-IB 7/3/14</strain>
    </source>
</reference>
<dbReference type="PANTHER" id="PTHR34605:SF3">
    <property type="entry name" value="P CELL-TYPE AGGLUTINATION PROTEIN MAP4-LIKE-RELATED"/>
    <property type="match status" value="1"/>
</dbReference>
<dbReference type="GO" id="GO:0003677">
    <property type="term" value="F:DNA binding"/>
    <property type="evidence" value="ECO:0007669"/>
    <property type="project" value="UniProtKB-KW"/>
</dbReference>
<feature type="compositionally biased region" description="Polar residues" evidence="3">
    <location>
        <begin position="23"/>
        <end position="33"/>
    </location>
</feature>
<dbReference type="Proteomes" id="UP000059188">
    <property type="component" value="Unassembled WGS sequence"/>
</dbReference>
<dbReference type="GO" id="GO:0015074">
    <property type="term" value="P:DNA integration"/>
    <property type="evidence" value="ECO:0007669"/>
    <property type="project" value="InterPro"/>
</dbReference>
<dbReference type="InterPro" id="IPR011010">
    <property type="entry name" value="DNA_brk_join_enz"/>
</dbReference>
<dbReference type="GO" id="GO:0006310">
    <property type="term" value="P:DNA recombination"/>
    <property type="evidence" value="ECO:0007669"/>
    <property type="project" value="UniProtKB-KW"/>
</dbReference>
<proteinExistence type="predicted"/>
<gene>
    <name evidence="4" type="ORF">RSOLAG1IB_12234</name>
</gene>
<dbReference type="InterPro" id="IPR010998">
    <property type="entry name" value="Integrase_recombinase_N"/>
</dbReference>
<sequence>MPPIQALSRSDRSALDPTVVPASHTSRQPARSTWTLDRLRHERAIALGHVLENSTRNVYNSATVSYLNFCKLHDFPIEPTADTLSFYAVWMCGSDRPVKPSTVVGYLSGICSNLEPFFPNVRNIRTAPLVSKTLAGLKKRFGSPAKQKRAISVQEIADVHSILSLSSSYDDGLFLVLLSVGFHGLHRLGELCWPNDKENRSYRRLIPRHSVRVEDAAFSYVLPAHKADPGFNGSHIRIVKRWDSIDPLPVFNRYLSARDNRFPGFLELWLDSKGRTPTKQWFQSYLRRFCAPDITGHSLRSGGATALALLGVPDSYIQKMGRWSSDAWQGYVQAHPVVLHALMSETRQNL</sequence>
<evidence type="ECO:0000313" key="5">
    <source>
        <dbReference type="Proteomes" id="UP000059188"/>
    </source>
</evidence>
<keyword evidence="1" id="KW-0238">DNA-binding</keyword>
<dbReference type="Gene3D" id="1.10.443.10">
    <property type="entry name" value="Intergrase catalytic core"/>
    <property type="match status" value="1"/>
</dbReference>
<dbReference type="STRING" id="1108050.A0A0B7FMN7"/>
<dbReference type="InterPro" id="IPR013762">
    <property type="entry name" value="Integrase-like_cat_sf"/>
</dbReference>
<dbReference type="SUPFAM" id="SSF56349">
    <property type="entry name" value="DNA breaking-rejoining enzymes"/>
    <property type="match status" value="1"/>
</dbReference>
<dbReference type="Gene3D" id="1.10.150.130">
    <property type="match status" value="1"/>
</dbReference>
<keyword evidence="2" id="KW-0233">DNA recombination</keyword>
<feature type="region of interest" description="Disordered" evidence="3">
    <location>
        <begin position="1"/>
        <end position="33"/>
    </location>
</feature>
<protein>
    <recommendedName>
        <fullName evidence="6">Tyr recombinase domain-containing protein</fullName>
    </recommendedName>
</protein>
<dbReference type="EMBL" id="LN679465">
    <property type="protein sequence ID" value="CEL58960.1"/>
    <property type="molecule type" value="Genomic_DNA"/>
</dbReference>
<evidence type="ECO:0000256" key="3">
    <source>
        <dbReference type="SAM" id="MobiDB-lite"/>
    </source>
</evidence>
<evidence type="ECO:0008006" key="6">
    <source>
        <dbReference type="Google" id="ProtNLM"/>
    </source>
</evidence>
<name>A0A0B7FMN7_THACB</name>
<dbReference type="InterPro" id="IPR052925">
    <property type="entry name" value="Phage_Integrase-like_Recomb"/>
</dbReference>
<keyword evidence="5" id="KW-1185">Reference proteome</keyword>
<dbReference type="OrthoDB" id="5598396at2759"/>
<evidence type="ECO:0000256" key="2">
    <source>
        <dbReference type="ARBA" id="ARBA00023172"/>
    </source>
</evidence>
<accession>A0A0B7FMN7</accession>
<organism evidence="4 5">
    <name type="scientific">Thanatephorus cucumeris (strain AG1-IB / isolate 7/3/14)</name>
    <name type="common">Lettuce bottom rot fungus</name>
    <name type="synonym">Rhizoctonia solani</name>
    <dbReference type="NCBI Taxonomy" id="1108050"/>
    <lineage>
        <taxon>Eukaryota</taxon>
        <taxon>Fungi</taxon>
        <taxon>Dikarya</taxon>
        <taxon>Basidiomycota</taxon>
        <taxon>Agaricomycotina</taxon>
        <taxon>Agaricomycetes</taxon>
        <taxon>Cantharellales</taxon>
        <taxon>Ceratobasidiaceae</taxon>
        <taxon>Rhizoctonia</taxon>
        <taxon>Rhizoctonia solani AG-1</taxon>
    </lineage>
</organism>